<proteinExistence type="predicted"/>
<evidence type="ECO:0000313" key="1">
    <source>
        <dbReference type="EMBL" id="PKY63642.1"/>
    </source>
</evidence>
<evidence type="ECO:0000313" key="2">
    <source>
        <dbReference type="Proteomes" id="UP000234198"/>
    </source>
</evidence>
<gene>
    <name evidence="1" type="ORF">CYJ22_09975</name>
</gene>
<dbReference type="AlphaFoldDB" id="A0A2I1HXN5"/>
<accession>A0A2I1HXN5</accession>
<dbReference type="Pfam" id="PF15598">
    <property type="entry name" value="Imm61"/>
    <property type="match status" value="1"/>
</dbReference>
<protein>
    <submittedName>
        <fullName evidence="1">Uncharacterized protein</fullName>
    </submittedName>
</protein>
<dbReference type="InterPro" id="IPR028953">
    <property type="entry name" value="Imm_IFT-like"/>
</dbReference>
<reference evidence="1 2" key="1">
    <citation type="submission" date="2017-12" db="EMBL/GenBank/DDBJ databases">
        <title>Phylogenetic diversity of female urinary microbiome.</title>
        <authorList>
            <person name="Thomas-White K."/>
            <person name="Wolfe A.J."/>
        </authorList>
    </citation>
    <scope>NUCLEOTIDE SEQUENCE [LARGE SCALE GENOMIC DNA]</scope>
    <source>
        <strain evidence="1 2">UMB0018</strain>
    </source>
</reference>
<dbReference type="RefSeq" id="WP_101602505.1">
    <property type="nucleotide sequence ID" value="NZ_PKKM01000022.1"/>
</dbReference>
<sequence>MNEELAAYITRLCELSGHTTWIKKDLILVEPSKDLIYDAFTMVEEYYAYGHVERYSFSGEDFGSASFEIFKKFAIMHFAADIRAAHQLPPLNVPAVTDVHPGFSIEFLEPIAYLLTSKASPIPTTYTSFSPAALLSLSYLMDTPSDDLLSLVLEPSGTEYAALFDRSPTSTTTAVTLRTNSNHVGIL</sequence>
<dbReference type="EMBL" id="PKKM01000022">
    <property type="protein sequence ID" value="PKY63642.1"/>
    <property type="molecule type" value="Genomic_DNA"/>
</dbReference>
<organism evidence="1 2">
    <name type="scientific">Schaalia odontolytica</name>
    <dbReference type="NCBI Taxonomy" id="1660"/>
    <lineage>
        <taxon>Bacteria</taxon>
        <taxon>Bacillati</taxon>
        <taxon>Actinomycetota</taxon>
        <taxon>Actinomycetes</taxon>
        <taxon>Actinomycetales</taxon>
        <taxon>Actinomycetaceae</taxon>
        <taxon>Schaalia</taxon>
    </lineage>
</organism>
<dbReference type="Proteomes" id="UP000234198">
    <property type="component" value="Unassembled WGS sequence"/>
</dbReference>
<name>A0A2I1HXN5_9ACTO</name>
<comment type="caution">
    <text evidence="1">The sequence shown here is derived from an EMBL/GenBank/DDBJ whole genome shotgun (WGS) entry which is preliminary data.</text>
</comment>